<sequence length="516" mass="56335">MSSTADTQEAAGQQPEAVSDFSPTFKILNKGDSARDGSNDGQISSSDDDAAATDCIQVLFPPTREQHQEEALQAGQIFEVLNKIGDIRWIDFSNFHLDHTVVVVYFDLRAAQRAYTRLNEDSSIVAEFYDSRACASINASVGAPGLKLKPATGPDRAGGLHTPGSSGGSCSGAQRAAMMGYQQPRVVPVESGSGSVAPPPELPEKASCVSESVGSSRKYPKTTAVPNSQFVIDLGKVASGADPRTTCMIRNIPNKYTQKMLLKLFDSVPSICGQYDFFYLPMDFRNKCNVGYAFIDFSNPRTSIPALVRALDGKKWERFNSEKICRITFARLQGSKQLMDHFRTSSVMQQSNKQIRPWFQRDRSAGHQQQHHPHMSHSSGDRSRHYQLSEPVFERPTTLTAASSDAGMNYDNALADLCAIGEPSLLATALAELQRNEEDPSSVILDNFPLEGWSDAASSIGGFSAPATYFSGQPCSSALQFAQDAYNHLDSSPPPGWSAQPDDRWQTNGTEGRFMK</sequence>
<dbReference type="GO" id="GO:0003723">
    <property type="term" value="F:RNA binding"/>
    <property type="evidence" value="ECO:0007669"/>
    <property type="project" value="UniProtKB-UniRule"/>
</dbReference>
<feature type="region of interest" description="Disordered" evidence="3">
    <location>
        <begin position="489"/>
        <end position="516"/>
    </location>
</feature>
<feature type="region of interest" description="Disordered" evidence="3">
    <location>
        <begin position="152"/>
        <end position="172"/>
    </location>
</feature>
<accession>C5LUA2</accession>
<dbReference type="PANTHER" id="PTHR23189">
    <property type="entry name" value="RNA RECOGNITION MOTIF-CONTAINING"/>
    <property type="match status" value="1"/>
</dbReference>
<dbReference type="EMBL" id="GG685476">
    <property type="protein sequence ID" value="EEQ99635.1"/>
    <property type="molecule type" value="Genomic_DNA"/>
</dbReference>
<organism evidence="6">
    <name type="scientific">Perkinsus marinus (strain ATCC 50983 / TXsc)</name>
    <dbReference type="NCBI Taxonomy" id="423536"/>
    <lineage>
        <taxon>Eukaryota</taxon>
        <taxon>Sar</taxon>
        <taxon>Alveolata</taxon>
        <taxon>Perkinsozoa</taxon>
        <taxon>Perkinsea</taxon>
        <taxon>Perkinsida</taxon>
        <taxon>Perkinsidae</taxon>
        <taxon>Perkinsus</taxon>
    </lineage>
</organism>
<dbReference type="AlphaFoldDB" id="C5LUA2"/>
<evidence type="ECO:0000313" key="6">
    <source>
        <dbReference type="Proteomes" id="UP000007800"/>
    </source>
</evidence>
<dbReference type="SUPFAM" id="SSF54928">
    <property type="entry name" value="RNA-binding domain, RBD"/>
    <property type="match status" value="1"/>
</dbReference>
<protein>
    <recommendedName>
        <fullName evidence="4">RRM domain-containing protein</fullName>
    </recommendedName>
</protein>
<dbReference type="InParanoid" id="C5LUA2"/>
<dbReference type="InterPro" id="IPR012677">
    <property type="entry name" value="Nucleotide-bd_a/b_plait_sf"/>
</dbReference>
<evidence type="ECO:0000313" key="5">
    <source>
        <dbReference type="EMBL" id="EEQ99635.1"/>
    </source>
</evidence>
<feature type="region of interest" description="Disordered" evidence="3">
    <location>
        <begin position="362"/>
        <end position="386"/>
    </location>
</feature>
<name>C5LUA2_PERM5</name>
<dbReference type="Proteomes" id="UP000007800">
    <property type="component" value="Unassembled WGS sequence"/>
</dbReference>
<feature type="compositionally biased region" description="Polar residues" evidence="3">
    <location>
        <begin position="1"/>
        <end position="11"/>
    </location>
</feature>
<evidence type="ECO:0000256" key="3">
    <source>
        <dbReference type="SAM" id="MobiDB-lite"/>
    </source>
</evidence>
<feature type="domain" description="RRM" evidence="4">
    <location>
        <begin position="245"/>
        <end position="332"/>
    </location>
</feature>
<evidence type="ECO:0000256" key="1">
    <source>
        <dbReference type="ARBA" id="ARBA00022884"/>
    </source>
</evidence>
<evidence type="ECO:0000256" key="2">
    <source>
        <dbReference type="PROSITE-ProRule" id="PRU00176"/>
    </source>
</evidence>
<keyword evidence="6" id="KW-1185">Reference proteome</keyword>
<proteinExistence type="predicted"/>
<dbReference type="Gene3D" id="3.30.70.330">
    <property type="match status" value="1"/>
</dbReference>
<evidence type="ECO:0000259" key="4">
    <source>
        <dbReference type="PROSITE" id="PS50102"/>
    </source>
</evidence>
<feature type="region of interest" description="Disordered" evidence="3">
    <location>
        <begin position="1"/>
        <end position="49"/>
    </location>
</feature>
<dbReference type="OrthoDB" id="417481at2759"/>
<dbReference type="Pfam" id="PF04059">
    <property type="entry name" value="RRM_2"/>
    <property type="match status" value="1"/>
</dbReference>
<dbReference type="InterPro" id="IPR000504">
    <property type="entry name" value="RRM_dom"/>
</dbReference>
<dbReference type="PROSITE" id="PS50102">
    <property type="entry name" value="RRM"/>
    <property type="match status" value="1"/>
</dbReference>
<dbReference type="InterPro" id="IPR007201">
    <property type="entry name" value="Mei2-like_Rrm_C"/>
</dbReference>
<reference evidence="5 6" key="1">
    <citation type="submission" date="2008-07" db="EMBL/GenBank/DDBJ databases">
        <authorList>
            <person name="El-Sayed N."/>
            <person name="Caler E."/>
            <person name="Inman J."/>
            <person name="Amedeo P."/>
            <person name="Hass B."/>
            <person name="Wortman J."/>
        </authorList>
    </citation>
    <scope>NUCLEOTIDE SEQUENCE [LARGE SCALE GENOMIC DNA]</scope>
    <source>
        <strain evidence="6">ATCC 50983 / TXsc</strain>
    </source>
</reference>
<dbReference type="InterPro" id="IPR035979">
    <property type="entry name" value="RBD_domain_sf"/>
</dbReference>
<dbReference type="RefSeq" id="XP_002766918.1">
    <property type="nucleotide sequence ID" value="XM_002766872.1"/>
</dbReference>
<gene>
    <name evidence="5" type="ORF">Pmar_PMAR010898</name>
</gene>
<dbReference type="GeneID" id="9051476"/>
<keyword evidence="1 2" id="KW-0694">RNA-binding</keyword>